<dbReference type="Proteomes" id="UP000319732">
    <property type="component" value="Unassembled WGS sequence"/>
</dbReference>
<sequence length="197" mass="22209">MIAKVIKEHTHLAHTQVERRIGRLLFDPTLCAGRYCHILQRFYHIHSQLQEQFELYPLTRQLMKDRSKLSWLQQDLVALNCDSEPVSLAGESCPGIQLQGQAAALGAMYVAEGSTLGGKVIAQRLKALPWLNVAAGCPHFFQSYGGARGEKWREFLEVLNGYARDNPQQQRAVLSGAETTFRFFKAMFVRLKCSCPA</sequence>
<dbReference type="GO" id="GO:0004392">
    <property type="term" value="F:heme oxygenase (decyclizing) activity"/>
    <property type="evidence" value="ECO:0007669"/>
    <property type="project" value="InterPro"/>
</dbReference>
<protein>
    <submittedName>
        <fullName evidence="1">Biliverdin-producing heme oxygenase</fullName>
    </submittedName>
</protein>
<dbReference type="Gene3D" id="1.20.910.10">
    <property type="entry name" value="Heme oxygenase-like"/>
    <property type="match status" value="1"/>
</dbReference>
<evidence type="ECO:0000313" key="2">
    <source>
        <dbReference type="Proteomes" id="UP000319732"/>
    </source>
</evidence>
<gene>
    <name evidence="1" type="ORF">FKG94_27320</name>
</gene>
<reference evidence="1 2" key="1">
    <citation type="submission" date="2019-06" db="EMBL/GenBank/DDBJ databases">
        <title>Whole genome sequence for Cellvibrionaceae sp. R142.</title>
        <authorList>
            <person name="Wang G."/>
        </authorList>
    </citation>
    <scope>NUCLEOTIDE SEQUENCE [LARGE SCALE GENOMIC DNA]</scope>
    <source>
        <strain evidence="1 2">R142</strain>
    </source>
</reference>
<accession>A0A545SN66</accession>
<dbReference type="AlphaFoldDB" id="A0A545SN66"/>
<dbReference type="OrthoDB" id="114943at2"/>
<dbReference type="InterPro" id="IPR016084">
    <property type="entry name" value="Haem_Oase-like_multi-hlx"/>
</dbReference>
<dbReference type="Pfam" id="PF01126">
    <property type="entry name" value="Heme_oxygenase"/>
    <property type="match status" value="1"/>
</dbReference>
<dbReference type="CDD" id="cd19166">
    <property type="entry name" value="HemeO-bac"/>
    <property type="match status" value="1"/>
</dbReference>
<dbReference type="RefSeq" id="WP_142930131.1">
    <property type="nucleotide sequence ID" value="NZ_ML660117.1"/>
</dbReference>
<keyword evidence="2" id="KW-1185">Reference proteome</keyword>
<evidence type="ECO:0000313" key="1">
    <source>
        <dbReference type="EMBL" id="TQV66306.1"/>
    </source>
</evidence>
<proteinExistence type="predicted"/>
<comment type="caution">
    <text evidence="1">The sequence shown here is derived from an EMBL/GenBank/DDBJ whole genome shotgun (WGS) entry which is preliminary data.</text>
</comment>
<dbReference type="EMBL" id="VHSG01000042">
    <property type="protein sequence ID" value="TQV66306.1"/>
    <property type="molecule type" value="Genomic_DNA"/>
</dbReference>
<dbReference type="InterPro" id="IPR016053">
    <property type="entry name" value="Haem_Oase-like"/>
</dbReference>
<organism evidence="1 2">
    <name type="scientific">Exilibacterium tricleocarpae</name>
    <dbReference type="NCBI Taxonomy" id="2591008"/>
    <lineage>
        <taxon>Bacteria</taxon>
        <taxon>Pseudomonadati</taxon>
        <taxon>Pseudomonadota</taxon>
        <taxon>Gammaproteobacteria</taxon>
        <taxon>Cellvibrionales</taxon>
        <taxon>Cellvibrionaceae</taxon>
        <taxon>Exilibacterium</taxon>
    </lineage>
</organism>
<dbReference type="GO" id="GO:0006788">
    <property type="term" value="P:heme oxidation"/>
    <property type="evidence" value="ECO:0007669"/>
    <property type="project" value="InterPro"/>
</dbReference>
<name>A0A545SN66_9GAMM</name>
<dbReference type="SUPFAM" id="SSF48613">
    <property type="entry name" value="Heme oxygenase-like"/>
    <property type="match status" value="1"/>
</dbReference>